<evidence type="ECO:0000313" key="4">
    <source>
        <dbReference type="EMBL" id="CDR71422.1"/>
    </source>
</evidence>
<name>A0A061BIT9_BABBI</name>
<proteinExistence type="predicted"/>
<accession>A0A061BIT9</accession>
<feature type="transmembrane region" description="Helical" evidence="3">
    <location>
        <begin position="1840"/>
        <end position="1863"/>
    </location>
</feature>
<evidence type="ECO:0000256" key="3">
    <source>
        <dbReference type="SAM" id="Phobius"/>
    </source>
</evidence>
<feature type="coiled-coil region" evidence="1">
    <location>
        <begin position="282"/>
        <end position="313"/>
    </location>
</feature>
<feature type="region of interest" description="Disordered" evidence="2">
    <location>
        <begin position="94"/>
        <end position="113"/>
    </location>
</feature>
<sequence length="1902" mass="211532">MIVQLGELAGKLGGFVGESESVKKAVIYAIIALINSNEELKNDLKDVYSSLVTKLSESVKPVDQADDTVKISELKQRVKKEITEINQQLNKQIKLSNNSPSSPSPSAESAKLQSKLEALEKVEKLCGFHENLKNASNNPKKLLDNLCSGLETFLGFNSESKGYDGSGIVYSDLDRLCDGVMGFLSGVLGAVKNTQTYNVGKNTLNSVSDEINKHLCSGHDGFNKLLPILTKEIERYNREVRESNDKVKKPINELIKYVKDRGEFLVGVNKIQVEKITEHNEVENAEKMIDESLKECQQKAAEFNENYNLEKQTDMKNAISYLNSTLSERVHVALRAVSHETERLQALSGKERKDLDGLQAKISTTLNDLKCNVNERIKIKVAELVRVLKEAVKKILMELQSISRVLGNYVHNMGTWMSEADKTLDKALNKVDEIIKKVDLNDGAEYPRQMQTEIEQILLQANVLFETAGAAGEKVTELVTAAKDKVKKLEEGLMQDLYGLRDAIRLKVNKIQDEIGKLHAVVEQGESTKVTHKTIAKVIEHIQNQIADIEGRSGLQGIVEGVKSFAAKFKEDGDATLGGIVKQWIVQILGREPVKGCIDKYIDDNKGKFEDHGINHAGHTGIDSKFKNRIAELIIAKLKESGNDIINAAAKAVKNDFDQIGDGESVAVSIQGYIGAIKKSCDTFAAELGDKIKHLRFYVRNIVNAIGSDTKLFSAREKGTHVKSNLDAAVSITLQQLVATAVEAGEAIRAFADDEGTAMQRCLNESFVTADDLNKKLQIALGQGSTSGGINYAGKVDKAITDVSTEINTQLPDDQDPANIRGDPRISLEKFTLSFAKPNTSGGGRGGSKSKKELLDDAIEKIQNDVNDTLQGANHPHAEIISHASALTRYLNYLCTAVRDAAKAENPEGLKKKLLELKDFINNDGAMINGKKHKGLNKLHGELKELRDRVDKNPIAWAKSFEEYAGRICEQYVKPMHQHVEDQVTDAVSKITTEARRNYISSIQSLLQCFASKVHSELETLPKSIEDDLTLGFKGFMVKFEKSFITNEKSIKGIKDIETTSPQKESPLRQAATKFFGSVNRFLHGLETQPDFKTDYEKIKPTREALAKLFGGLVTSEYFDHEFSRNLSALRVTLSELKPATYGESKCPLLLNTLKDGFTTLVSELNNAYISAYDSETFNGELVKNLQHVSSTSDVNMIYDLTDEGTRLSKVFLTVLRTLDVSLHTLKSNCKSLPKKRINRDTDIGDLLAEQGYKVSDNGEQNGELQDKSEMTGERILGRLIGPSEKVYSSHDDAREKGPLNTLSSYLKLYYDVCHQALRPKSRLPCNVNEMLVWFTGLPHHPVYEELIQNGLSAPFENPSKQTVVDDDGLELTLTDTRVESITAHPSNITYNSVSKALQHLCTKSYDLLTTVMGHGNAETVYAVDFHTNTFNLKYPTSGEECLQTILDILRRMLPSLRYLYYQCSLGTNHGGWAQCLYGRDIKTSKWPCKNHSTDEPKCQPNDKVTCQPNCQPTSPLMSYLGDCLIGHLPHKLTSIGCRSVCSTCPSVAKLGMPCVTPLGFRAFSGSTKTGRDIYEILRLLFGSGLVSSLLCLVPSPPSTLPEHFQFALALGNMLHKGKSSSANGVSAAFRTSIENASIRLYENPMELTDALGEAYGNTQADHSHTSGEPKHAPLSSLSMKESCMLPKTDNIFCGPYLQSLYHDSYYSLAEKHCNLYLSWAIYFPWQFWNYLKTLYDSFCSISCQDWGCSGCLRGDKCKTGKHGTDYNCRCWSVVKCRGVQSTFYSYGFTFGDAKKLLDDNELRYCHDFCKQLENILNSQFLKDLLQKCDEFIFTIRQPFIWLNVALWSLSLFYLICVMVGRLDVLHIKSHLRSPSSHRITAQSLLAAAQVGRLAKISYLQP</sequence>
<protein>
    <recommendedName>
        <fullName evidence="5">C3H1-type domain-containing protein</fullName>
    </recommendedName>
</protein>
<evidence type="ECO:0008006" key="5">
    <source>
        <dbReference type="Google" id="ProtNLM"/>
    </source>
</evidence>
<dbReference type="KEGG" id="bbig:BBBOND_0000720"/>
<keyword evidence="3" id="KW-1133">Transmembrane helix</keyword>
<reference evidence="4" key="2">
    <citation type="submission" date="2014-06" db="EMBL/GenBank/DDBJ databases">
        <authorList>
            <person name="Aslett M."/>
            <person name="De Silva Nishadi"/>
        </authorList>
    </citation>
    <scope>NUCLEOTIDE SEQUENCE</scope>
    <source>
        <strain evidence="4">Bond</strain>
    </source>
</reference>
<keyword evidence="1" id="KW-0175">Coiled coil</keyword>
<gene>
    <name evidence="4" type="ORF">BBBOND_0000720</name>
</gene>
<dbReference type="GeneID" id="24561649"/>
<evidence type="ECO:0000256" key="2">
    <source>
        <dbReference type="SAM" id="MobiDB-lite"/>
    </source>
</evidence>
<reference evidence="4" key="1">
    <citation type="journal article" date="2014" name="Nucleic Acids Res.">
        <title>The evolutionary dynamics of variant antigen genes in Babesia reveal a history of genomic innovation underlying host-parasite interaction.</title>
        <authorList>
            <person name="Jackson A.P."/>
            <person name="Otto T.D."/>
            <person name="Darby A."/>
            <person name="Ramaprasad A."/>
            <person name="Xia D."/>
            <person name="Echaide I.E."/>
            <person name="Farber M."/>
            <person name="Gahlot S."/>
            <person name="Gamble J."/>
            <person name="Gupta D."/>
            <person name="Gupta Y."/>
            <person name="Jackson L."/>
            <person name="Malandrin L."/>
            <person name="Malas T.B."/>
            <person name="Moussa E."/>
            <person name="Nair M."/>
            <person name="Reid AJ."/>
            <person name="Sanders M."/>
            <person name="Sharma J."/>
            <person name="Tracey A."/>
            <person name="Quail M.A."/>
            <person name="Weir W."/>
            <person name="Wastling J.M."/>
            <person name="Hall N."/>
            <person name="Willadsen P."/>
            <person name="Lingelbach K."/>
            <person name="Shiels B."/>
            <person name="Tait A."/>
            <person name="Berriman M."/>
            <person name="Allred D.R."/>
            <person name="Pain A."/>
        </authorList>
    </citation>
    <scope>NUCLEOTIDE SEQUENCE</scope>
    <source>
        <strain evidence="4">Bond</strain>
    </source>
</reference>
<evidence type="ECO:0000256" key="1">
    <source>
        <dbReference type="SAM" id="Coils"/>
    </source>
</evidence>
<feature type="compositionally biased region" description="Low complexity" evidence="2">
    <location>
        <begin position="96"/>
        <end position="106"/>
    </location>
</feature>
<keyword evidence="3" id="KW-0812">Transmembrane</keyword>
<dbReference type="VEuPathDB" id="PiroplasmaDB:BBBOND_0000720"/>
<organism evidence="4">
    <name type="scientific">Babesia bigemina</name>
    <dbReference type="NCBI Taxonomy" id="5866"/>
    <lineage>
        <taxon>Eukaryota</taxon>
        <taxon>Sar</taxon>
        <taxon>Alveolata</taxon>
        <taxon>Apicomplexa</taxon>
        <taxon>Aconoidasida</taxon>
        <taxon>Piroplasmida</taxon>
        <taxon>Babesiidae</taxon>
        <taxon>Babesia</taxon>
    </lineage>
</organism>
<dbReference type="RefSeq" id="XP_012770372.1">
    <property type="nucleotide sequence ID" value="XM_012914918.1"/>
</dbReference>
<keyword evidence="3" id="KW-0472">Membrane</keyword>
<dbReference type="EMBL" id="LK054875">
    <property type="protein sequence ID" value="CDR71422.1"/>
    <property type="molecule type" value="Genomic_DNA"/>
</dbReference>